<evidence type="ECO:0000256" key="2">
    <source>
        <dbReference type="ARBA" id="ARBA00022448"/>
    </source>
</evidence>
<feature type="transmembrane region" description="Helical" evidence="8">
    <location>
        <begin position="22"/>
        <end position="43"/>
    </location>
</feature>
<evidence type="ECO:0000256" key="6">
    <source>
        <dbReference type="ARBA" id="ARBA00023136"/>
    </source>
</evidence>
<dbReference type="InterPro" id="IPR004179">
    <property type="entry name" value="Sec63-dom"/>
</dbReference>
<dbReference type="SMART" id="SM00271">
    <property type="entry name" value="DnaJ"/>
    <property type="match status" value="1"/>
</dbReference>
<comment type="subcellular location">
    <subcellularLocation>
        <location evidence="1">Membrane</location>
        <topology evidence="1">Multi-pass membrane protein</topology>
    </subcellularLocation>
</comment>
<reference evidence="10" key="1">
    <citation type="submission" date="2021-01" db="EMBL/GenBank/DDBJ databases">
        <authorList>
            <consortium name="Genoscope - CEA"/>
            <person name="William W."/>
        </authorList>
    </citation>
    <scope>NUCLEOTIDE SEQUENCE</scope>
</reference>
<dbReference type="Pfam" id="PF02889">
    <property type="entry name" value="Sec63"/>
    <property type="match status" value="1"/>
</dbReference>
<evidence type="ECO:0000256" key="3">
    <source>
        <dbReference type="ARBA" id="ARBA00022692"/>
    </source>
</evidence>
<feature type="region of interest" description="Disordered" evidence="7">
    <location>
        <begin position="629"/>
        <end position="648"/>
    </location>
</feature>
<protein>
    <recommendedName>
        <fullName evidence="9">J domain-containing protein</fullName>
    </recommendedName>
</protein>
<evidence type="ECO:0000256" key="7">
    <source>
        <dbReference type="SAM" id="MobiDB-lite"/>
    </source>
</evidence>
<dbReference type="GO" id="GO:0006614">
    <property type="term" value="P:SRP-dependent cotranslational protein targeting to membrane"/>
    <property type="evidence" value="ECO:0007669"/>
    <property type="project" value="TreeGrafter"/>
</dbReference>
<comment type="caution">
    <text evidence="10">The sequence shown here is derived from an EMBL/GenBank/DDBJ whole genome shotgun (WGS) entry which is preliminary data.</text>
</comment>
<dbReference type="PANTHER" id="PTHR24075:SF0">
    <property type="entry name" value="TRANSLOCATION PROTEIN SEC63 HOMOLOG"/>
    <property type="match status" value="1"/>
</dbReference>
<dbReference type="CDD" id="cd06257">
    <property type="entry name" value="DnaJ"/>
    <property type="match status" value="1"/>
</dbReference>
<evidence type="ECO:0000256" key="8">
    <source>
        <dbReference type="SAM" id="Phobius"/>
    </source>
</evidence>
<keyword evidence="4" id="KW-0653">Protein transport</keyword>
<dbReference type="OMA" id="RAILHAH"/>
<evidence type="ECO:0000259" key="9">
    <source>
        <dbReference type="PROSITE" id="PS50076"/>
    </source>
</evidence>
<feature type="transmembrane region" description="Helical" evidence="8">
    <location>
        <begin position="88"/>
        <end position="106"/>
    </location>
</feature>
<dbReference type="Proteomes" id="UP000683925">
    <property type="component" value="Unassembled WGS sequence"/>
</dbReference>
<dbReference type="InterPro" id="IPR001623">
    <property type="entry name" value="DnaJ_domain"/>
</dbReference>
<evidence type="ECO:0000256" key="5">
    <source>
        <dbReference type="ARBA" id="ARBA00022989"/>
    </source>
</evidence>
<accession>A0A8S1XP55</accession>
<feature type="domain" description="J" evidence="9">
    <location>
        <begin position="119"/>
        <end position="184"/>
    </location>
</feature>
<dbReference type="AlphaFoldDB" id="A0A8S1XP55"/>
<organism evidence="10 11">
    <name type="scientific">Paramecium octaurelia</name>
    <dbReference type="NCBI Taxonomy" id="43137"/>
    <lineage>
        <taxon>Eukaryota</taxon>
        <taxon>Sar</taxon>
        <taxon>Alveolata</taxon>
        <taxon>Ciliophora</taxon>
        <taxon>Intramacronucleata</taxon>
        <taxon>Oligohymenophorea</taxon>
        <taxon>Peniculida</taxon>
        <taxon>Parameciidae</taxon>
        <taxon>Paramecium</taxon>
    </lineage>
</organism>
<dbReference type="GO" id="GO:0003723">
    <property type="term" value="F:RNA binding"/>
    <property type="evidence" value="ECO:0007669"/>
    <property type="project" value="TreeGrafter"/>
</dbReference>
<dbReference type="FunFam" id="1.10.287.110:FF:000063">
    <property type="entry name" value="Translocation protein SEC63"/>
    <property type="match status" value="1"/>
</dbReference>
<dbReference type="GO" id="GO:0008320">
    <property type="term" value="F:protein transmembrane transporter activity"/>
    <property type="evidence" value="ECO:0007669"/>
    <property type="project" value="TreeGrafter"/>
</dbReference>
<dbReference type="EMBL" id="CAJJDP010000128">
    <property type="protein sequence ID" value="CAD8202935.1"/>
    <property type="molecule type" value="Genomic_DNA"/>
</dbReference>
<keyword evidence="3 8" id="KW-0812">Transmembrane</keyword>
<feature type="transmembrane region" description="Helical" evidence="8">
    <location>
        <begin position="209"/>
        <end position="229"/>
    </location>
</feature>
<evidence type="ECO:0000256" key="4">
    <source>
        <dbReference type="ARBA" id="ARBA00022927"/>
    </source>
</evidence>
<keyword evidence="5 8" id="KW-1133">Transmembrane helix</keyword>
<evidence type="ECO:0000256" key="1">
    <source>
        <dbReference type="ARBA" id="ARBA00004141"/>
    </source>
</evidence>
<dbReference type="PANTHER" id="PTHR24075">
    <property type="entry name" value="SEC63 DOMAIN-CONTAINING"/>
    <property type="match status" value="1"/>
</dbReference>
<keyword evidence="6 8" id="KW-0472">Membrane</keyword>
<gene>
    <name evidence="10" type="ORF">POCTA_138.1.T1280158</name>
</gene>
<proteinExistence type="predicted"/>
<dbReference type="GO" id="GO:0006620">
    <property type="term" value="P:post-translational protein targeting to endoplasmic reticulum membrane"/>
    <property type="evidence" value="ECO:0007669"/>
    <property type="project" value="TreeGrafter"/>
</dbReference>
<name>A0A8S1XP55_PAROT</name>
<keyword evidence="2" id="KW-0813">Transport</keyword>
<dbReference type="OrthoDB" id="1734229at2759"/>
<dbReference type="Pfam" id="PF00226">
    <property type="entry name" value="DnaJ"/>
    <property type="match status" value="1"/>
</dbReference>
<sequence length="648" mass="75305">MGFKEAFTRQGDGENLLFDDDAFIYFAISILTLVVLPLVYSVIKPLFTTYVLGENKRKLARVPKSGNDQLNLQLAKQELRLKWLTTGYVFKIIILVALLLMLNASIQSLPNAEKIKGFDPYEILEIDPSATEQEIRKAYRKISLKLHPDKNPDDPQANQKFILLTKAYECLTDEDKKSLCMKYGNPDGQQSLSVGIAMPSFLLKKENRAAFLAVIFLLLLVVVPIIVLYELRSIGKYDQNGVMLSNQEKFERGLEENLLIKKGVELSSCSDELCRLRLKTEQQAIDLEKLVNELKEEAELRKIQKFEITEALEQSKKQKNKKRRVTISVAMILIYAHLFGKPIPESVKSLYRSTIKIIPKLVNSMVRLAFEFSMKYKVIQWRQRGRFQTKFMGARCINNILQFSQCIVQGIYETDNPINQIEFFATKAKDYIKKGKMPVFQELVQKQVDQRVLPNWVPEEFKDEIMKEINMFPYLDVKHEVTVDDESIVEQCNEDIFSIKITLTRMNTPEGQDIPFAHSNRFTYVKEEGWHILITFQNEVFYYAFLNGSNREQTTEFKFQPKMYFGDIVEFEFVLFVISDCYRGLDSEIPIKFKAKKASQISRAVEYHKEDQELDKSLPFIQSMLFPMQNKVEDSDSEDEDQQKKDDE</sequence>
<keyword evidence="11" id="KW-1185">Reference proteome</keyword>
<dbReference type="GO" id="GO:0031207">
    <property type="term" value="C:Sec62/Sec63 complex"/>
    <property type="evidence" value="ECO:0007669"/>
    <property type="project" value="TreeGrafter"/>
</dbReference>
<dbReference type="PROSITE" id="PS50076">
    <property type="entry name" value="DNAJ_2"/>
    <property type="match status" value="1"/>
</dbReference>
<evidence type="ECO:0000313" key="11">
    <source>
        <dbReference type="Proteomes" id="UP000683925"/>
    </source>
</evidence>
<evidence type="ECO:0000313" key="10">
    <source>
        <dbReference type="EMBL" id="CAD8202935.1"/>
    </source>
</evidence>